<evidence type="ECO:0000313" key="1">
    <source>
        <dbReference type="EMBL" id="PBC25773.1"/>
    </source>
</evidence>
<sequence length="76" mass="8493">MCQKLASSFGAKLLFSPTTQSLRAKPLAYVTEELRISDLTLKFPKIISPILCLRISPCNPSRYSSEQDKTTKQKSS</sequence>
<evidence type="ECO:0000313" key="2">
    <source>
        <dbReference type="Proteomes" id="UP000242457"/>
    </source>
</evidence>
<reference evidence="1 2" key="1">
    <citation type="submission" date="2014-07" db="EMBL/GenBank/DDBJ databases">
        <title>Genomic and transcriptomic analysis on Apis cerana provide comprehensive insights into honey bee biology.</title>
        <authorList>
            <person name="Diao Q."/>
            <person name="Sun L."/>
            <person name="Zheng H."/>
            <person name="Zheng H."/>
            <person name="Xu S."/>
            <person name="Wang S."/>
            <person name="Zeng Z."/>
            <person name="Hu F."/>
            <person name="Su S."/>
            <person name="Wu J."/>
        </authorList>
    </citation>
    <scope>NUCLEOTIDE SEQUENCE [LARGE SCALE GENOMIC DNA]</scope>
    <source>
        <tissue evidence="1">Pupae without intestine</tissue>
    </source>
</reference>
<protein>
    <submittedName>
        <fullName evidence="1">Uncharacterized protein</fullName>
    </submittedName>
</protein>
<name>A0A2A3E209_APICC</name>
<dbReference type="Proteomes" id="UP000242457">
    <property type="component" value="Unassembled WGS sequence"/>
</dbReference>
<keyword evidence="2" id="KW-1185">Reference proteome</keyword>
<dbReference type="AlphaFoldDB" id="A0A2A3E209"/>
<dbReference type="EMBL" id="KZ288433">
    <property type="protein sequence ID" value="PBC25773.1"/>
    <property type="molecule type" value="Genomic_DNA"/>
</dbReference>
<proteinExistence type="predicted"/>
<organism evidence="1 2">
    <name type="scientific">Apis cerana cerana</name>
    <name type="common">Oriental honeybee</name>
    <dbReference type="NCBI Taxonomy" id="94128"/>
    <lineage>
        <taxon>Eukaryota</taxon>
        <taxon>Metazoa</taxon>
        <taxon>Ecdysozoa</taxon>
        <taxon>Arthropoda</taxon>
        <taxon>Hexapoda</taxon>
        <taxon>Insecta</taxon>
        <taxon>Pterygota</taxon>
        <taxon>Neoptera</taxon>
        <taxon>Endopterygota</taxon>
        <taxon>Hymenoptera</taxon>
        <taxon>Apocrita</taxon>
        <taxon>Aculeata</taxon>
        <taxon>Apoidea</taxon>
        <taxon>Anthophila</taxon>
        <taxon>Apidae</taxon>
        <taxon>Apis</taxon>
    </lineage>
</organism>
<gene>
    <name evidence="1" type="ORF">APICC_01597</name>
</gene>
<accession>A0A2A3E209</accession>